<reference evidence="6" key="1">
    <citation type="journal article" date="2019" name="Int. J. Syst. Evol. Microbiol.">
        <title>The Global Catalogue of Microorganisms (GCM) 10K type strain sequencing project: providing services to taxonomists for standard genome sequencing and annotation.</title>
        <authorList>
            <consortium name="The Broad Institute Genomics Platform"/>
            <consortium name="The Broad Institute Genome Sequencing Center for Infectious Disease"/>
            <person name="Wu L."/>
            <person name="Ma J."/>
        </authorList>
    </citation>
    <scope>NUCLEOTIDE SEQUENCE [LARGE SCALE GENOMIC DNA]</scope>
    <source>
        <strain evidence="6">CCM 8895</strain>
    </source>
</reference>
<keyword evidence="3" id="KW-0804">Transcription</keyword>
<dbReference type="PROSITE" id="PS50949">
    <property type="entry name" value="HTH_GNTR"/>
    <property type="match status" value="1"/>
</dbReference>
<dbReference type="SMART" id="SM00345">
    <property type="entry name" value="HTH_GNTR"/>
    <property type="match status" value="1"/>
</dbReference>
<evidence type="ECO:0000313" key="5">
    <source>
        <dbReference type="EMBL" id="MFC6322646.1"/>
    </source>
</evidence>
<dbReference type="Gene3D" id="1.10.10.10">
    <property type="entry name" value="Winged helix-like DNA-binding domain superfamily/Winged helix DNA-binding domain"/>
    <property type="match status" value="1"/>
</dbReference>
<proteinExistence type="predicted"/>
<evidence type="ECO:0000259" key="4">
    <source>
        <dbReference type="PROSITE" id="PS50949"/>
    </source>
</evidence>
<dbReference type="PANTHER" id="PTHR38445">
    <property type="entry name" value="HTH-TYPE TRANSCRIPTIONAL REPRESSOR YTRA"/>
    <property type="match status" value="1"/>
</dbReference>
<gene>
    <name evidence="5" type="ORF">ACFP1F_02545</name>
</gene>
<keyword evidence="6" id="KW-1185">Reference proteome</keyword>
<dbReference type="InterPro" id="IPR036390">
    <property type="entry name" value="WH_DNA-bd_sf"/>
</dbReference>
<evidence type="ECO:0000256" key="2">
    <source>
        <dbReference type="ARBA" id="ARBA00023125"/>
    </source>
</evidence>
<dbReference type="InterPro" id="IPR036388">
    <property type="entry name" value="WH-like_DNA-bd_sf"/>
</dbReference>
<feature type="domain" description="HTH gntR-type" evidence="4">
    <location>
        <begin position="7"/>
        <end position="75"/>
    </location>
</feature>
<organism evidence="5 6">
    <name type="scientific">Companilactobacillus baiquanensis</name>
    <dbReference type="NCBI Taxonomy" id="2486005"/>
    <lineage>
        <taxon>Bacteria</taxon>
        <taxon>Bacillati</taxon>
        <taxon>Bacillota</taxon>
        <taxon>Bacilli</taxon>
        <taxon>Lactobacillales</taxon>
        <taxon>Lactobacillaceae</taxon>
        <taxon>Companilactobacillus</taxon>
    </lineage>
</organism>
<dbReference type="EMBL" id="JBHSSN010000004">
    <property type="protein sequence ID" value="MFC6322646.1"/>
    <property type="molecule type" value="Genomic_DNA"/>
</dbReference>
<name>A0ABW1USJ3_9LACO</name>
<evidence type="ECO:0000256" key="3">
    <source>
        <dbReference type="ARBA" id="ARBA00023163"/>
    </source>
</evidence>
<dbReference type="SUPFAM" id="SSF46785">
    <property type="entry name" value="Winged helix' DNA-binding domain"/>
    <property type="match status" value="1"/>
</dbReference>
<evidence type="ECO:0000256" key="1">
    <source>
        <dbReference type="ARBA" id="ARBA00023015"/>
    </source>
</evidence>
<dbReference type="RefSeq" id="WP_125593188.1">
    <property type="nucleotide sequence ID" value="NZ_JBHSSN010000004.1"/>
</dbReference>
<evidence type="ECO:0000313" key="6">
    <source>
        <dbReference type="Proteomes" id="UP001596186"/>
    </source>
</evidence>
<comment type="caution">
    <text evidence="5">The sequence shown here is derived from an EMBL/GenBank/DDBJ whole genome shotgun (WGS) entry which is preliminary data.</text>
</comment>
<sequence>MDFDDKVPIYYQIKNHLYHQIVTGTLVPGAKLPSVRQLAVDVTANVNTVQRALSEMTDEKMIIPQRGKGNFVTDDVLSIKKLKDKLINEQLSLSYQELHDLNLTDDQILDEFEKYIKNRSEIHE</sequence>
<keyword evidence="1" id="KW-0805">Transcription regulation</keyword>
<accession>A0ABW1USJ3</accession>
<dbReference type="InterPro" id="IPR000524">
    <property type="entry name" value="Tscrpt_reg_HTH_GntR"/>
</dbReference>
<keyword evidence="2" id="KW-0238">DNA-binding</keyword>
<dbReference type="PANTHER" id="PTHR38445:SF6">
    <property type="entry name" value="GNTR-FAMILY TRANSCRIPTIONAL REGULATOR"/>
    <property type="match status" value="1"/>
</dbReference>
<dbReference type="Proteomes" id="UP001596186">
    <property type="component" value="Unassembled WGS sequence"/>
</dbReference>
<dbReference type="Pfam" id="PF00392">
    <property type="entry name" value="GntR"/>
    <property type="match status" value="1"/>
</dbReference>
<dbReference type="CDD" id="cd07377">
    <property type="entry name" value="WHTH_GntR"/>
    <property type="match status" value="1"/>
</dbReference>
<protein>
    <submittedName>
        <fullName evidence="5">GntR family transcriptional regulator</fullName>
    </submittedName>
</protein>